<reference evidence="5" key="1">
    <citation type="submission" date="2020-05" db="EMBL/GenBank/DDBJ databases">
        <authorList>
            <person name="Chiriac C."/>
            <person name="Salcher M."/>
            <person name="Ghai R."/>
            <person name="Kavagutti S V."/>
        </authorList>
    </citation>
    <scope>NUCLEOTIDE SEQUENCE</scope>
</reference>
<dbReference type="GO" id="GO:0008784">
    <property type="term" value="F:alanine racemase activity"/>
    <property type="evidence" value="ECO:0007669"/>
    <property type="project" value="TreeGrafter"/>
</dbReference>
<dbReference type="InterPro" id="IPR011079">
    <property type="entry name" value="Ala_racemase_C"/>
</dbReference>
<proteinExistence type="predicted"/>
<dbReference type="EMBL" id="CAFBMB010000164">
    <property type="protein sequence ID" value="CAB4910422.1"/>
    <property type="molecule type" value="Genomic_DNA"/>
</dbReference>
<dbReference type="SMART" id="SM01005">
    <property type="entry name" value="Ala_racemase_C"/>
    <property type="match status" value="1"/>
</dbReference>
<dbReference type="GO" id="GO:0005829">
    <property type="term" value="C:cytosol"/>
    <property type="evidence" value="ECO:0007669"/>
    <property type="project" value="TreeGrafter"/>
</dbReference>
<dbReference type="GO" id="GO:0009252">
    <property type="term" value="P:peptidoglycan biosynthetic process"/>
    <property type="evidence" value="ECO:0007669"/>
    <property type="project" value="TreeGrafter"/>
</dbReference>
<dbReference type="SUPFAM" id="SSF50621">
    <property type="entry name" value="Alanine racemase C-terminal domain-like"/>
    <property type="match status" value="1"/>
</dbReference>
<accession>A0A6J7GRG1</accession>
<dbReference type="InterPro" id="IPR009006">
    <property type="entry name" value="Ala_racemase/Decarboxylase_C"/>
</dbReference>
<dbReference type="InterPro" id="IPR001608">
    <property type="entry name" value="Ala_racemase_N"/>
</dbReference>
<keyword evidence="2" id="KW-0663">Pyridoxal phosphate</keyword>
<dbReference type="Pfam" id="PF00842">
    <property type="entry name" value="Ala_racemase_C"/>
    <property type="match status" value="1"/>
</dbReference>
<dbReference type="GO" id="GO:0030170">
    <property type="term" value="F:pyridoxal phosphate binding"/>
    <property type="evidence" value="ECO:0007669"/>
    <property type="project" value="TreeGrafter"/>
</dbReference>
<evidence type="ECO:0000256" key="3">
    <source>
        <dbReference type="ARBA" id="ARBA00023235"/>
    </source>
</evidence>
<dbReference type="AlphaFoldDB" id="A0A6J7GRG1"/>
<organism evidence="5">
    <name type="scientific">freshwater metagenome</name>
    <dbReference type="NCBI Taxonomy" id="449393"/>
    <lineage>
        <taxon>unclassified sequences</taxon>
        <taxon>metagenomes</taxon>
        <taxon>ecological metagenomes</taxon>
    </lineage>
</organism>
<evidence type="ECO:0000259" key="4">
    <source>
        <dbReference type="SMART" id="SM01005"/>
    </source>
</evidence>
<dbReference type="GO" id="GO:0030632">
    <property type="term" value="P:D-alanine biosynthetic process"/>
    <property type="evidence" value="ECO:0007669"/>
    <property type="project" value="TreeGrafter"/>
</dbReference>
<dbReference type="Pfam" id="PF01168">
    <property type="entry name" value="Ala_racemase_N"/>
    <property type="match status" value="1"/>
</dbReference>
<dbReference type="SUPFAM" id="SSF51419">
    <property type="entry name" value="PLP-binding barrel"/>
    <property type="match status" value="1"/>
</dbReference>
<dbReference type="InterPro" id="IPR000821">
    <property type="entry name" value="Ala_racemase"/>
</dbReference>
<feature type="domain" description="Alanine racemase C-terminal" evidence="4">
    <location>
        <begin position="94"/>
        <end position="221"/>
    </location>
</feature>
<dbReference type="PANTHER" id="PTHR30511:SF0">
    <property type="entry name" value="ALANINE RACEMASE, CATABOLIC-RELATED"/>
    <property type="match status" value="1"/>
</dbReference>
<evidence type="ECO:0000313" key="5">
    <source>
        <dbReference type="EMBL" id="CAB4910422.1"/>
    </source>
</evidence>
<protein>
    <submittedName>
        <fullName evidence="5">Unannotated protein</fullName>
    </submittedName>
</protein>
<sequence length="222" mass="23558">MSLTNLRHNIAVLGADHILLDISSNAYGHGASQIARAAESAGVTKFRVHTHDEFSAARSLLTSSSTLEVGTFDESSVIHCYGLDPTSHRGTRPVMRLSARVMAVKSIRSGDGVSYGYTWRAPADGWLALVPLGYGDGFVRAWGNRISGTWRGSTCLAAGRVAMDAHSLFTAERPAVVGDDVVYFGDSTQSAPTVGDVARLISSPLAAITACLGSRIQRTYVS</sequence>
<evidence type="ECO:0000256" key="1">
    <source>
        <dbReference type="ARBA" id="ARBA00001933"/>
    </source>
</evidence>
<dbReference type="Gene3D" id="2.40.37.10">
    <property type="entry name" value="Lyase, Ornithine Decarboxylase, Chain A, domain 1"/>
    <property type="match status" value="1"/>
</dbReference>
<keyword evidence="3" id="KW-0413">Isomerase</keyword>
<dbReference type="Gene3D" id="3.20.20.10">
    <property type="entry name" value="Alanine racemase"/>
    <property type="match status" value="1"/>
</dbReference>
<evidence type="ECO:0000256" key="2">
    <source>
        <dbReference type="ARBA" id="ARBA00022898"/>
    </source>
</evidence>
<name>A0A6J7GRG1_9ZZZZ</name>
<gene>
    <name evidence="5" type="ORF">UFOPK3516_01463</name>
</gene>
<comment type="cofactor">
    <cofactor evidence="1">
        <name>pyridoxal 5'-phosphate</name>
        <dbReference type="ChEBI" id="CHEBI:597326"/>
    </cofactor>
</comment>
<dbReference type="InterPro" id="IPR029066">
    <property type="entry name" value="PLP-binding_barrel"/>
</dbReference>
<dbReference type="PANTHER" id="PTHR30511">
    <property type="entry name" value="ALANINE RACEMASE"/>
    <property type="match status" value="1"/>
</dbReference>